<organism evidence="4 5">
    <name type="scientific">Anaerohalosphaera lusitana</name>
    <dbReference type="NCBI Taxonomy" id="1936003"/>
    <lineage>
        <taxon>Bacteria</taxon>
        <taxon>Pseudomonadati</taxon>
        <taxon>Planctomycetota</taxon>
        <taxon>Phycisphaerae</taxon>
        <taxon>Sedimentisphaerales</taxon>
        <taxon>Anaerohalosphaeraceae</taxon>
        <taxon>Anaerohalosphaera</taxon>
    </lineage>
</organism>
<evidence type="ECO:0000313" key="5">
    <source>
        <dbReference type="Proteomes" id="UP000189674"/>
    </source>
</evidence>
<feature type="region of interest" description="Disordered" evidence="2">
    <location>
        <begin position="454"/>
        <end position="482"/>
    </location>
</feature>
<sequence>MMSEHVDYLEEERKKIWQAITDLRKTSEAIEQSIATLDNEVNKKTSDYEADAKRSAKQAAYNRTRTKTILQEANDLQLRLNELFEDINRFQESIPEINSLYVSVKEKSSKVDQIRESIQKQSDLLEQKHGQAKSDLEELTNNIKKAQEAYENIEKAETDVQELYKKITIAHSQAAKRNIAIKDIHREVFGYSYEDEETGESKIVEGTKDALENAYDILERKREELAYELDELRNKTSEKYEELLSVELEKGERLRAKIRGLLPDAMTAGLSHAYERKRKEEEVHLGKARSLFNWSIFFLSATAVIPVVIGIVFLGNDKSLEEVILKIPRIVVGILPIYIPLFWLAMAANKSVKLSKRLIEEYSHKEALSKTFEGLSKQVDALDDDNSKELRARLLYNIISASSENPGNLIKDFSKSDNPIFDVFDKSAALSESLKKLSFIPGIEVVLQKINKEQKQAEEEAEKTLEQSILTADELEEEPEEA</sequence>
<feature type="compositionally biased region" description="Basic and acidic residues" evidence="2">
    <location>
        <begin position="454"/>
        <end position="465"/>
    </location>
</feature>
<keyword evidence="3" id="KW-0812">Transmembrane</keyword>
<dbReference type="STRING" id="1936003.STSP2_02978"/>
<feature type="coiled-coil region" evidence="1">
    <location>
        <begin position="204"/>
        <end position="242"/>
    </location>
</feature>
<feature type="coiled-coil region" evidence="1">
    <location>
        <begin position="122"/>
        <end position="166"/>
    </location>
</feature>
<reference evidence="5" key="1">
    <citation type="submission" date="2017-02" db="EMBL/GenBank/DDBJ databases">
        <title>Comparative genomics and description of representatives of a novel lineage of planctomycetes thriving in anoxic sediments.</title>
        <authorList>
            <person name="Spring S."/>
            <person name="Bunk B."/>
            <person name="Sproer C."/>
        </authorList>
    </citation>
    <scope>NUCLEOTIDE SEQUENCE [LARGE SCALE GENOMIC DNA]</scope>
    <source>
        <strain evidence="5">ST-NAGAB-D1</strain>
    </source>
</reference>
<keyword evidence="3" id="KW-0472">Membrane</keyword>
<feature type="transmembrane region" description="Helical" evidence="3">
    <location>
        <begin position="291"/>
        <end position="315"/>
    </location>
</feature>
<dbReference type="RefSeq" id="WP_146663438.1">
    <property type="nucleotide sequence ID" value="NZ_CP019791.1"/>
</dbReference>
<name>A0A1U9NPD4_9BACT</name>
<keyword evidence="1" id="KW-0175">Coiled coil</keyword>
<proteinExistence type="predicted"/>
<dbReference type="OrthoDB" id="1406605at2"/>
<feature type="compositionally biased region" description="Acidic residues" evidence="2">
    <location>
        <begin position="473"/>
        <end position="482"/>
    </location>
</feature>
<evidence type="ECO:0000256" key="1">
    <source>
        <dbReference type="SAM" id="Coils"/>
    </source>
</evidence>
<dbReference type="AlphaFoldDB" id="A0A1U9NPD4"/>
<accession>A0A1U9NPD4</accession>
<dbReference type="KEGG" id="alus:STSP2_02978"/>
<keyword evidence="5" id="KW-1185">Reference proteome</keyword>
<feature type="transmembrane region" description="Helical" evidence="3">
    <location>
        <begin position="327"/>
        <end position="348"/>
    </location>
</feature>
<gene>
    <name evidence="4" type="ORF">STSP2_02978</name>
</gene>
<keyword evidence="3" id="KW-1133">Transmembrane helix</keyword>
<evidence type="ECO:0000313" key="4">
    <source>
        <dbReference type="EMBL" id="AQT69781.1"/>
    </source>
</evidence>
<dbReference type="Proteomes" id="UP000189674">
    <property type="component" value="Chromosome"/>
</dbReference>
<evidence type="ECO:0000256" key="3">
    <source>
        <dbReference type="SAM" id="Phobius"/>
    </source>
</evidence>
<protein>
    <submittedName>
        <fullName evidence="4">Chromosome segregation protein SMC</fullName>
    </submittedName>
</protein>
<evidence type="ECO:0000256" key="2">
    <source>
        <dbReference type="SAM" id="MobiDB-lite"/>
    </source>
</evidence>
<dbReference type="EMBL" id="CP019791">
    <property type="protein sequence ID" value="AQT69781.1"/>
    <property type="molecule type" value="Genomic_DNA"/>
</dbReference>